<evidence type="ECO:0008006" key="3">
    <source>
        <dbReference type="Google" id="ProtNLM"/>
    </source>
</evidence>
<dbReference type="KEGG" id="psuu:Psuf_014220"/>
<reference evidence="1 2" key="1">
    <citation type="submission" date="2020-03" db="EMBL/GenBank/DDBJ databases">
        <title>Whole genome shotgun sequence of Phytohabitans suffuscus NBRC 105367.</title>
        <authorList>
            <person name="Komaki H."/>
            <person name="Tamura T."/>
        </authorList>
    </citation>
    <scope>NUCLEOTIDE SEQUENCE [LARGE SCALE GENOMIC DNA]</scope>
    <source>
        <strain evidence="1 2">NBRC 105367</strain>
    </source>
</reference>
<name>A0A6F8YDL3_9ACTN</name>
<accession>A0A6F8YDL3</accession>
<evidence type="ECO:0000313" key="1">
    <source>
        <dbReference type="EMBL" id="BCB84109.1"/>
    </source>
</evidence>
<reference evidence="1 2" key="2">
    <citation type="submission" date="2020-03" db="EMBL/GenBank/DDBJ databases">
        <authorList>
            <person name="Ichikawa N."/>
            <person name="Kimura A."/>
            <person name="Kitahashi Y."/>
            <person name="Uohara A."/>
        </authorList>
    </citation>
    <scope>NUCLEOTIDE SEQUENCE [LARGE SCALE GENOMIC DNA]</scope>
    <source>
        <strain evidence="1 2">NBRC 105367</strain>
    </source>
</reference>
<protein>
    <recommendedName>
        <fullName evidence="3">HTH psq-type domain-containing protein</fullName>
    </recommendedName>
</protein>
<organism evidence="1 2">
    <name type="scientific">Phytohabitans suffuscus</name>
    <dbReference type="NCBI Taxonomy" id="624315"/>
    <lineage>
        <taxon>Bacteria</taxon>
        <taxon>Bacillati</taxon>
        <taxon>Actinomycetota</taxon>
        <taxon>Actinomycetes</taxon>
        <taxon>Micromonosporales</taxon>
        <taxon>Micromonosporaceae</taxon>
    </lineage>
</organism>
<dbReference type="AlphaFoldDB" id="A0A6F8YDL3"/>
<dbReference type="EMBL" id="AP022871">
    <property type="protein sequence ID" value="BCB84109.1"/>
    <property type="molecule type" value="Genomic_DNA"/>
</dbReference>
<evidence type="ECO:0000313" key="2">
    <source>
        <dbReference type="Proteomes" id="UP000503011"/>
    </source>
</evidence>
<proteinExistence type="predicted"/>
<gene>
    <name evidence="1" type="ORF">Psuf_014220</name>
</gene>
<keyword evidence="2" id="KW-1185">Reference proteome</keyword>
<sequence>MALLLRYSNRAGLLVDLGYAARQIARGLAKPQPRRSVGSPDRISQKRALQDRFTLEELGNIIQDRINGLSQGKTAKKYGISESSVKRLVRIHKAGARAVDLAVTGQHQSAG</sequence>
<dbReference type="Proteomes" id="UP000503011">
    <property type="component" value="Chromosome"/>
</dbReference>